<organism evidence="1 2">
    <name type="scientific">Pseudoalteromonas fuliginea</name>
    <dbReference type="NCBI Taxonomy" id="1872678"/>
    <lineage>
        <taxon>Bacteria</taxon>
        <taxon>Pseudomonadati</taxon>
        <taxon>Pseudomonadota</taxon>
        <taxon>Gammaproteobacteria</taxon>
        <taxon>Alteromonadales</taxon>
        <taxon>Pseudoalteromonadaceae</taxon>
        <taxon>Pseudoalteromonas</taxon>
    </lineage>
</organism>
<evidence type="ECO:0000313" key="1">
    <source>
        <dbReference type="EMBL" id="KAA1162485.1"/>
    </source>
</evidence>
<proteinExistence type="predicted"/>
<evidence type="ECO:0008006" key="3">
    <source>
        <dbReference type="Google" id="ProtNLM"/>
    </source>
</evidence>
<protein>
    <recommendedName>
        <fullName evidence="3">Ig-like domain-containing protein</fullName>
    </recommendedName>
</protein>
<dbReference type="Proteomes" id="UP000324162">
    <property type="component" value="Unassembled WGS sequence"/>
</dbReference>
<dbReference type="EMBL" id="SEUK01000044">
    <property type="protein sequence ID" value="KAA1162485.1"/>
    <property type="molecule type" value="Genomic_DNA"/>
</dbReference>
<sequence>MNNMKFKTSSPEPLQSNQKLKARRKFIKLSLSLFTSTLIPSFYSKAISNPENSNSWSIGERVELCEGQTITCTSLFPKRIYCVLIYNTSKNDRNVFLDVNWSNQQAPKKMTIPGSENKQGDASLILVSGNDTSTISLSITSGNGGQIECFLLSTAIESPSPNLPIRHIVTGGKRYIVEKYQHYLGLINRGWYHLTLENKISQSVVLQIQHHQVIIYILNPTQTPLFNITSVGSITKNKDYLIQRADFEGQPQRIEVLIQGNEETIMWVGASSKQALNNTTLALQALSITRVLSREEPSTVKRKALQCYSDKNKVYSGPWVNQQ</sequence>
<reference evidence="1 2" key="1">
    <citation type="submission" date="2019-01" db="EMBL/GenBank/DDBJ databases">
        <title>Genome sequences of marine Pseudoalteromonas species.</title>
        <authorList>
            <person name="Boraston A.B."/>
            <person name="Hehemann J.-H."/>
            <person name="Vickers C.J."/>
            <person name="Salama-Alber O."/>
            <person name="Abe K."/>
            <person name="Hettle A.J."/>
        </authorList>
    </citation>
    <scope>NUCLEOTIDE SEQUENCE [LARGE SCALE GENOMIC DNA]</scope>
    <source>
        <strain evidence="1 2">PS42</strain>
    </source>
</reference>
<dbReference type="AlphaFoldDB" id="A0AB73BJ25"/>
<name>A0AB73BJ25_9GAMM</name>
<evidence type="ECO:0000313" key="2">
    <source>
        <dbReference type="Proteomes" id="UP000324162"/>
    </source>
</evidence>
<comment type="caution">
    <text evidence="1">The sequence shown here is derived from an EMBL/GenBank/DDBJ whole genome shotgun (WGS) entry which is preliminary data.</text>
</comment>
<accession>A0AB73BJ25</accession>
<gene>
    <name evidence="1" type="ORF">EU508_05670</name>
</gene>